<gene>
    <name evidence="1" type="ORF">EgrG_000736600</name>
</gene>
<reference evidence="3" key="3">
    <citation type="submission" date="2020-10" db="UniProtKB">
        <authorList>
            <consortium name="WormBaseParasite"/>
        </authorList>
    </citation>
    <scope>IDENTIFICATION</scope>
</reference>
<reference evidence="1 2" key="1">
    <citation type="journal article" date="2013" name="Nature">
        <title>The genomes of four tapeworm species reveal adaptations to parasitism.</title>
        <authorList>
            <person name="Tsai I.J."/>
            <person name="Zarowiecki M."/>
            <person name="Holroyd N."/>
            <person name="Garciarrubio A."/>
            <person name="Sanchez-Flores A."/>
            <person name="Brooks K.L."/>
            <person name="Tracey A."/>
            <person name="Bobes R.J."/>
            <person name="Fragoso G."/>
            <person name="Sciutto E."/>
            <person name="Aslett M."/>
            <person name="Beasley H."/>
            <person name="Bennett H.M."/>
            <person name="Cai J."/>
            <person name="Camicia F."/>
            <person name="Clark R."/>
            <person name="Cucher M."/>
            <person name="De Silva N."/>
            <person name="Day T.A."/>
            <person name="Deplazes P."/>
            <person name="Estrada K."/>
            <person name="Fernandez C."/>
            <person name="Holland P.W."/>
            <person name="Hou J."/>
            <person name="Hu S."/>
            <person name="Huckvale T."/>
            <person name="Hung S.S."/>
            <person name="Kamenetzky L."/>
            <person name="Keane J.A."/>
            <person name="Kiss F."/>
            <person name="Koziol U."/>
            <person name="Lambert O."/>
            <person name="Liu K."/>
            <person name="Luo X."/>
            <person name="Luo Y."/>
            <person name="Macchiaroli N."/>
            <person name="Nichol S."/>
            <person name="Paps J."/>
            <person name="Parkinson J."/>
            <person name="Pouchkina-Stantcheva N."/>
            <person name="Riddiford N."/>
            <person name="Rosenzvit M."/>
            <person name="Salinas G."/>
            <person name="Wasmuth J.D."/>
            <person name="Zamanian M."/>
            <person name="Zheng Y."/>
            <person name="Cai X."/>
            <person name="Soberon X."/>
            <person name="Olson P.D."/>
            <person name="Laclette J.P."/>
            <person name="Brehm K."/>
            <person name="Berriman M."/>
            <person name="Garciarrubio A."/>
            <person name="Bobes R.J."/>
            <person name="Fragoso G."/>
            <person name="Sanchez-Flores A."/>
            <person name="Estrada K."/>
            <person name="Cevallos M.A."/>
            <person name="Morett E."/>
            <person name="Gonzalez V."/>
            <person name="Portillo T."/>
            <person name="Ochoa-Leyva A."/>
            <person name="Jose M.V."/>
            <person name="Sciutto E."/>
            <person name="Landa A."/>
            <person name="Jimenez L."/>
            <person name="Valdes V."/>
            <person name="Carrero J.C."/>
            <person name="Larralde C."/>
            <person name="Morales-Montor J."/>
            <person name="Limon-Lason J."/>
            <person name="Soberon X."/>
            <person name="Laclette J.P."/>
        </authorList>
    </citation>
    <scope>NUCLEOTIDE SEQUENCE [LARGE SCALE GENOMIC DNA]</scope>
</reference>
<protein>
    <submittedName>
        <fullName evidence="3">Expressed conserved protein</fullName>
    </submittedName>
</protein>
<dbReference type="EMBL" id="LK028600">
    <property type="protein sequence ID" value="CDS24252.1"/>
    <property type="molecule type" value="Genomic_DNA"/>
</dbReference>
<name>A0A068WWP2_ECHGR</name>
<organism evidence="1">
    <name type="scientific">Echinococcus granulosus</name>
    <name type="common">Hydatid tapeworm</name>
    <dbReference type="NCBI Taxonomy" id="6210"/>
    <lineage>
        <taxon>Eukaryota</taxon>
        <taxon>Metazoa</taxon>
        <taxon>Spiralia</taxon>
        <taxon>Lophotrochozoa</taxon>
        <taxon>Platyhelminthes</taxon>
        <taxon>Cestoda</taxon>
        <taxon>Eucestoda</taxon>
        <taxon>Cyclophyllidea</taxon>
        <taxon>Taeniidae</taxon>
        <taxon>Echinococcus</taxon>
        <taxon>Echinococcus granulosus group</taxon>
    </lineage>
</organism>
<dbReference type="Proteomes" id="UP000492820">
    <property type="component" value="Unassembled WGS sequence"/>
</dbReference>
<reference evidence="1" key="2">
    <citation type="submission" date="2014-06" db="EMBL/GenBank/DDBJ databases">
        <authorList>
            <person name="Aslett M."/>
        </authorList>
    </citation>
    <scope>NUCLEOTIDE SEQUENCE</scope>
</reference>
<proteinExistence type="predicted"/>
<evidence type="ECO:0000313" key="2">
    <source>
        <dbReference type="Proteomes" id="UP000492820"/>
    </source>
</evidence>
<dbReference type="AlphaFoldDB" id="A0A068WWP2"/>
<evidence type="ECO:0000313" key="3">
    <source>
        <dbReference type="WBParaSite" id="EgrG_000736600"/>
    </source>
</evidence>
<dbReference type="WBParaSite" id="EgrG_000736600">
    <property type="protein sequence ID" value="EgrG_000736600"/>
    <property type="gene ID" value="EgrG_000736600"/>
</dbReference>
<accession>A0A068WWP2</accession>
<evidence type="ECO:0000313" key="1">
    <source>
        <dbReference type="EMBL" id="CDS24252.1"/>
    </source>
</evidence>
<sequence>MPFNPSNLKVAHRLKAKLHPPMANYADFPPLLTAPQERHYPLSTVEDLSIILEGEKCQVLFHYNHPPCQQCTRSCRRPWKSHCGSYFQWPTRSNRACARACSRA</sequence>